<protein>
    <submittedName>
        <fullName evidence="2">Uncharacterized protein</fullName>
    </submittedName>
</protein>
<name>A0A4Z2IBR8_9TELE</name>
<dbReference type="EMBL" id="SRLO01000109">
    <property type="protein sequence ID" value="TNN74895.1"/>
    <property type="molecule type" value="Genomic_DNA"/>
</dbReference>
<dbReference type="AlphaFoldDB" id="A0A4Z2IBR8"/>
<accession>A0A4Z2IBR8</accession>
<comment type="caution">
    <text evidence="2">The sequence shown here is derived from an EMBL/GenBank/DDBJ whole genome shotgun (WGS) entry which is preliminary data.</text>
</comment>
<keyword evidence="3" id="KW-1185">Reference proteome</keyword>
<reference evidence="2 3" key="1">
    <citation type="submission" date="2019-03" db="EMBL/GenBank/DDBJ databases">
        <title>First draft genome of Liparis tanakae, snailfish: a comprehensive survey of snailfish specific genes.</title>
        <authorList>
            <person name="Kim W."/>
            <person name="Song I."/>
            <person name="Jeong J.-H."/>
            <person name="Kim D."/>
            <person name="Kim S."/>
            <person name="Ryu S."/>
            <person name="Song J.Y."/>
            <person name="Lee S.K."/>
        </authorList>
    </citation>
    <scope>NUCLEOTIDE SEQUENCE [LARGE SCALE GENOMIC DNA]</scope>
    <source>
        <tissue evidence="2">Muscle</tissue>
    </source>
</reference>
<organism evidence="2 3">
    <name type="scientific">Liparis tanakae</name>
    <name type="common">Tanaka's snailfish</name>
    <dbReference type="NCBI Taxonomy" id="230148"/>
    <lineage>
        <taxon>Eukaryota</taxon>
        <taxon>Metazoa</taxon>
        <taxon>Chordata</taxon>
        <taxon>Craniata</taxon>
        <taxon>Vertebrata</taxon>
        <taxon>Euteleostomi</taxon>
        <taxon>Actinopterygii</taxon>
        <taxon>Neopterygii</taxon>
        <taxon>Teleostei</taxon>
        <taxon>Neoteleostei</taxon>
        <taxon>Acanthomorphata</taxon>
        <taxon>Eupercaria</taxon>
        <taxon>Perciformes</taxon>
        <taxon>Cottioidei</taxon>
        <taxon>Cottales</taxon>
        <taxon>Liparidae</taxon>
        <taxon>Liparis</taxon>
    </lineage>
</organism>
<evidence type="ECO:0000313" key="3">
    <source>
        <dbReference type="Proteomes" id="UP000314294"/>
    </source>
</evidence>
<feature type="region of interest" description="Disordered" evidence="1">
    <location>
        <begin position="47"/>
        <end position="83"/>
    </location>
</feature>
<dbReference type="Proteomes" id="UP000314294">
    <property type="component" value="Unassembled WGS sequence"/>
</dbReference>
<evidence type="ECO:0000256" key="1">
    <source>
        <dbReference type="SAM" id="MobiDB-lite"/>
    </source>
</evidence>
<gene>
    <name evidence="2" type="ORF">EYF80_014813</name>
</gene>
<feature type="compositionally biased region" description="Basic and acidic residues" evidence="1">
    <location>
        <begin position="47"/>
        <end position="80"/>
    </location>
</feature>
<proteinExistence type="predicted"/>
<evidence type="ECO:0000313" key="2">
    <source>
        <dbReference type="EMBL" id="TNN74895.1"/>
    </source>
</evidence>
<sequence length="104" mass="12140">MLHGNNVHIGSMRAGRRGEGRCVPACLSVERRQRSHGEQLTRRWEELNRTQEDESKCPKQHKGNIEKTLEREPLREERHTVHGPTSIRSVDMWVLSRCDIRDTS</sequence>